<keyword evidence="17" id="KW-1185">Reference proteome</keyword>
<keyword evidence="7 14" id="KW-0812">Transmembrane</keyword>
<dbReference type="GO" id="GO:0005789">
    <property type="term" value="C:endoplasmic reticulum membrane"/>
    <property type="evidence" value="ECO:0007669"/>
    <property type="project" value="UniProtKB-SubCell"/>
</dbReference>
<comment type="subcellular location">
    <subcellularLocation>
        <location evidence="1 14">Endoplasmic reticulum membrane</location>
        <topology evidence="1 14">Multi-pass membrane protein</topology>
    </subcellularLocation>
</comment>
<evidence type="ECO:0000313" key="16">
    <source>
        <dbReference type="EMBL" id="PWN96505.1"/>
    </source>
</evidence>
<feature type="transmembrane region" description="Helical" evidence="14">
    <location>
        <begin position="227"/>
        <end position="248"/>
    </location>
</feature>
<comment type="pathway">
    <text evidence="2 14">Protein modification; protein glycosylation.</text>
</comment>
<accession>A0A316Z8E1</accession>
<evidence type="ECO:0000256" key="4">
    <source>
        <dbReference type="ARBA" id="ARBA00015561"/>
    </source>
</evidence>
<dbReference type="Pfam" id="PF05208">
    <property type="entry name" value="ALG3"/>
    <property type="match status" value="1"/>
</dbReference>
<comment type="catalytic activity">
    <reaction evidence="12 14">
        <text>an alpha-D-Man-(1-&gt;2)-alpha-D-Man-(1-&gt;2)-alpha-D-Man-(1-&gt;3)-[alpha-D-Man-(1-&gt;6)]-beta-D-Man-(1-&gt;4)-beta-D-GlcNAc-(1-&gt;4)-alpha-D-GlcNAc-diphospho-di-trans,poly-cis-dolichol + a di-trans,poly-cis-dolichyl beta-D-mannosyl phosphate = an alpha-D-Man-(1-&gt;2)-alpha-D-Man-(1-&gt;2)-alpha-D-Man-(1-&gt;3)-[alpha-D-Man-(1-&gt;3)-alpha-D-Man-(1-&gt;6)]-beta-D-Man-(1-&gt;4)-beta-D-GlcNAc-(1-&gt;4)-alpha-D-GlcNAc-diphospho-di-trans,poly-cis-dolichol + a di-trans,poly-cis-dolichyl phosphate + H(+)</text>
        <dbReference type="Rhea" id="RHEA:29527"/>
        <dbReference type="Rhea" id="RHEA-COMP:19498"/>
        <dbReference type="Rhea" id="RHEA-COMP:19501"/>
        <dbReference type="Rhea" id="RHEA-COMP:19516"/>
        <dbReference type="Rhea" id="RHEA-COMP:19517"/>
        <dbReference type="ChEBI" id="CHEBI:15378"/>
        <dbReference type="ChEBI" id="CHEBI:57683"/>
        <dbReference type="ChEBI" id="CHEBI:58211"/>
        <dbReference type="ChEBI" id="CHEBI:132515"/>
        <dbReference type="ChEBI" id="CHEBI:132516"/>
        <dbReference type="EC" id="2.4.1.258"/>
    </reaction>
    <physiologicalReaction direction="left-to-right" evidence="12 14">
        <dbReference type="Rhea" id="RHEA:29528"/>
    </physiologicalReaction>
</comment>
<comment type="function">
    <text evidence="11 14">Dol-P-Man:Man(5)GlcNAc(2)-PP-Dol alpha-1,3-mannosyltransferase that operates in the biosynthetic pathway of dolichol-linked oligosaccharides, the glycan precursors employed in protein asparagine (N)-glycosylation. The assembly of dolichol-linked oligosaccharides begins on the cytosolic side of the endoplasmic reticulum membrane and finishes in its lumen. The sequential addition of sugars to dolichol pyrophosphate produces dolichol-linked oligosaccharides containing fourteen sugars, including two GlcNAcs, nine mannoses and three glucoses. Once assembled, the oligosaccharide is transferred from the lipid to nascent proteins by oligosaccharyltransferases. In the lumen of the endoplasmic reticulum, adds the first dolichyl beta-D-mannosyl phosphate derived mannose in an alpha-1,3 linkage to Man(5)GlcNAc(2)-PP-dolichol to produce Man(6)GlcNAc(2)-PP-dolichol.</text>
</comment>
<comment type="similarity">
    <text evidence="13">Belongs to the glycosyltransferase ALG3 family.</text>
</comment>
<proteinExistence type="inferred from homology"/>
<dbReference type="EMBL" id="KZ819299">
    <property type="protein sequence ID" value="PWN96505.1"/>
    <property type="molecule type" value="Genomic_DNA"/>
</dbReference>
<evidence type="ECO:0000256" key="3">
    <source>
        <dbReference type="ARBA" id="ARBA00011964"/>
    </source>
</evidence>
<gene>
    <name evidence="16" type="ORF">FA09DRAFT_331364</name>
</gene>
<keyword evidence="9 14" id="KW-1133">Transmembrane helix</keyword>
<feature type="transmembrane region" description="Helical" evidence="14">
    <location>
        <begin position="260"/>
        <end position="280"/>
    </location>
</feature>
<dbReference type="Proteomes" id="UP000245946">
    <property type="component" value="Unassembled WGS sequence"/>
</dbReference>
<evidence type="ECO:0000313" key="17">
    <source>
        <dbReference type="Proteomes" id="UP000245946"/>
    </source>
</evidence>
<evidence type="ECO:0000256" key="6">
    <source>
        <dbReference type="ARBA" id="ARBA00022679"/>
    </source>
</evidence>
<dbReference type="EC" id="2.4.1.258" evidence="3 14"/>
<dbReference type="PANTHER" id="PTHR12646:SF0">
    <property type="entry name" value="DOL-P-MAN:MAN(5)GLCNAC(2)-PP-DOL ALPHA-1,3-MANNOSYLTRANSFERASE"/>
    <property type="match status" value="1"/>
</dbReference>
<keyword evidence="5 14" id="KW-0328">Glycosyltransferase</keyword>
<keyword evidence="10 14" id="KW-0472">Membrane</keyword>
<dbReference type="GO" id="GO:0052925">
    <property type="term" value="F:dol-P-Man:Man(5)GlcNAc(2)-PP-Dol alpha-1,3-mannosyltransferase activity"/>
    <property type="evidence" value="ECO:0007669"/>
    <property type="project" value="UniProtKB-EC"/>
</dbReference>
<evidence type="ECO:0000256" key="5">
    <source>
        <dbReference type="ARBA" id="ARBA00022676"/>
    </source>
</evidence>
<evidence type="ECO:0000256" key="13">
    <source>
        <dbReference type="ARBA" id="ARBA00093457"/>
    </source>
</evidence>
<feature type="transmembrane region" description="Helical" evidence="14">
    <location>
        <begin position="197"/>
        <end position="215"/>
    </location>
</feature>
<evidence type="ECO:0000256" key="8">
    <source>
        <dbReference type="ARBA" id="ARBA00022824"/>
    </source>
</evidence>
<sequence length="497" mass="55627">MATATARASQLSALSIPPSSSSSAPRQRVKPGLRSFSASAHKRSFASADYDPYIAYLSRQVYAAFFSPESRFYWLIAAGLGVLEVAVLAVVIRRIGYTEIDFSTYLVQARLFYKGTREYSLITGPSGPCVYPALHLYLHTPLDFLTAQGSNLVPAQWLYAALYLATQALVFDLYRLARIPPIVLPLLIISKRLHSLYPLRMFNDCWTMFFLYAAFNAVLRRRWRAGSMLFSAALGIKMNALLFAPAFAVVYLRSLGLARAFQQGLLVLLIQVLISLPFTLHHPSAYFHGAFDFNRAFLYKWTVNLRLLPEATFLSPRTARLLLAGHGLGVAAWMTRWLYVPGAATVLEKVKGLLKGGEELSARFILLSLFTANLLGMTFSRSLHYQFYAWYAHQLPMLLYFVRLHWGIRLAIWYGIETAWLTFPSTSYSSSCLILAHATLLIGLWRTPTDPPVIPLAEGEPLLSPPLVSPPLNSPTSPILGARSPRLGRNNSYSKFR</sequence>
<evidence type="ECO:0000256" key="15">
    <source>
        <dbReference type="SAM" id="MobiDB-lite"/>
    </source>
</evidence>
<evidence type="ECO:0000256" key="1">
    <source>
        <dbReference type="ARBA" id="ARBA00004477"/>
    </source>
</evidence>
<feature type="transmembrane region" description="Helical" evidence="14">
    <location>
        <begin position="72"/>
        <end position="92"/>
    </location>
</feature>
<keyword evidence="8 14" id="KW-0256">Endoplasmic reticulum</keyword>
<name>A0A316Z8E1_9BASI</name>
<feature type="compositionally biased region" description="Low complexity" evidence="15">
    <location>
        <begin position="8"/>
        <end position="25"/>
    </location>
</feature>
<evidence type="ECO:0000256" key="9">
    <source>
        <dbReference type="ARBA" id="ARBA00022989"/>
    </source>
</evidence>
<evidence type="ECO:0000256" key="2">
    <source>
        <dbReference type="ARBA" id="ARBA00004922"/>
    </source>
</evidence>
<evidence type="ECO:0000256" key="10">
    <source>
        <dbReference type="ARBA" id="ARBA00023136"/>
    </source>
</evidence>
<dbReference type="PANTHER" id="PTHR12646">
    <property type="entry name" value="NOT56 - RELATED"/>
    <property type="match status" value="1"/>
</dbReference>
<evidence type="ECO:0000256" key="14">
    <source>
        <dbReference type="RuleBase" id="RU364047"/>
    </source>
</evidence>
<dbReference type="UniPathway" id="UPA00378"/>
<feature type="region of interest" description="Disordered" evidence="15">
    <location>
        <begin position="474"/>
        <end position="497"/>
    </location>
</feature>
<feature type="region of interest" description="Disordered" evidence="15">
    <location>
        <begin position="1"/>
        <end position="30"/>
    </location>
</feature>
<reference evidence="16 17" key="1">
    <citation type="journal article" date="2018" name="Mol. Biol. Evol.">
        <title>Broad Genomic Sampling Reveals a Smut Pathogenic Ancestry of the Fungal Clade Ustilaginomycotina.</title>
        <authorList>
            <person name="Kijpornyongpan T."/>
            <person name="Mondo S.J."/>
            <person name="Barry K."/>
            <person name="Sandor L."/>
            <person name="Lee J."/>
            <person name="Lipzen A."/>
            <person name="Pangilinan J."/>
            <person name="LaButti K."/>
            <person name="Hainaut M."/>
            <person name="Henrissat B."/>
            <person name="Grigoriev I.V."/>
            <person name="Spatafora J.W."/>
            <person name="Aime M.C."/>
        </authorList>
    </citation>
    <scope>NUCLEOTIDE SEQUENCE [LARGE SCALE GENOMIC DNA]</scope>
    <source>
        <strain evidence="16 17">MCA 4186</strain>
    </source>
</reference>
<dbReference type="AlphaFoldDB" id="A0A316Z8E1"/>
<protein>
    <recommendedName>
        <fullName evidence="4 14">Dol-P-Man:Man(5)GlcNAc(2)-PP-Dol alpha-1,3-mannosyltransferase</fullName>
        <ecNumber evidence="3 14">2.4.1.258</ecNumber>
    </recommendedName>
    <alternativeName>
        <fullName evidence="14">Dol-P-Man-dependent alpha(1-3)-mannosyltransferase</fullName>
    </alternativeName>
</protein>
<keyword evidence="6 14" id="KW-0808">Transferase</keyword>
<dbReference type="OrthoDB" id="20028at2759"/>
<evidence type="ECO:0000256" key="12">
    <source>
        <dbReference type="ARBA" id="ARBA00049506"/>
    </source>
</evidence>
<dbReference type="GeneID" id="37270537"/>
<evidence type="ECO:0000256" key="7">
    <source>
        <dbReference type="ARBA" id="ARBA00022692"/>
    </source>
</evidence>
<dbReference type="RefSeq" id="XP_025596784.1">
    <property type="nucleotide sequence ID" value="XM_025742993.1"/>
</dbReference>
<evidence type="ECO:0000256" key="11">
    <source>
        <dbReference type="ARBA" id="ARBA00044743"/>
    </source>
</evidence>
<organism evidence="16 17">
    <name type="scientific">Tilletiopsis washingtonensis</name>
    <dbReference type="NCBI Taxonomy" id="58919"/>
    <lineage>
        <taxon>Eukaryota</taxon>
        <taxon>Fungi</taxon>
        <taxon>Dikarya</taxon>
        <taxon>Basidiomycota</taxon>
        <taxon>Ustilaginomycotina</taxon>
        <taxon>Exobasidiomycetes</taxon>
        <taxon>Entylomatales</taxon>
        <taxon>Entylomatales incertae sedis</taxon>
        <taxon>Tilletiopsis</taxon>
    </lineage>
</organism>
<dbReference type="STRING" id="58919.A0A316Z8E1"/>
<dbReference type="InterPro" id="IPR007873">
    <property type="entry name" value="Glycosyltransferase_ALG3"/>
</dbReference>